<dbReference type="Pfam" id="PF01381">
    <property type="entry name" value="HTH_3"/>
    <property type="match status" value="1"/>
</dbReference>
<name>A0A447Z2V8_9STRE</name>
<organism evidence="2 3">
    <name type="scientific">Streptococcus viridans</name>
    <dbReference type="NCBI Taxonomy" id="78535"/>
    <lineage>
        <taxon>Bacteria</taxon>
        <taxon>Bacillati</taxon>
        <taxon>Bacillota</taxon>
        <taxon>Bacilli</taxon>
        <taxon>Lactobacillales</taxon>
        <taxon>Streptococcaceae</taxon>
        <taxon>Streptococcus</taxon>
    </lineage>
</organism>
<dbReference type="AlphaFoldDB" id="A0A447Z2V8"/>
<gene>
    <name evidence="2" type="ORF">NCTC3166_00335</name>
</gene>
<dbReference type="SUPFAM" id="SSF47413">
    <property type="entry name" value="lambda repressor-like DNA-binding domains"/>
    <property type="match status" value="1"/>
</dbReference>
<dbReference type="GO" id="GO:0003677">
    <property type="term" value="F:DNA binding"/>
    <property type="evidence" value="ECO:0007669"/>
    <property type="project" value="InterPro"/>
</dbReference>
<evidence type="ECO:0000313" key="3">
    <source>
        <dbReference type="Proteomes" id="UP000270025"/>
    </source>
</evidence>
<proteinExistence type="predicted"/>
<evidence type="ECO:0000313" key="2">
    <source>
        <dbReference type="EMBL" id="VED66549.1"/>
    </source>
</evidence>
<dbReference type="InterPro" id="IPR011990">
    <property type="entry name" value="TPR-like_helical_dom_sf"/>
</dbReference>
<dbReference type="Pfam" id="PF18710">
    <property type="entry name" value="ComR_TPR"/>
    <property type="match status" value="1"/>
</dbReference>
<dbReference type="KEGG" id="svf:NCTC3166_00335"/>
<sequence>MIDFKTELGQKVQTLRESKGLSRQAICGIEDLLTTRQLQRIEKGQSLPTIATAKYIAEQLGVSLDTLTNQTSLELPAEYLNLKYQLRTLYHYGDQDRLHRHEEIIEDIYENYFDHLPEEEKLSVQVAQATVDMIGSKNPSFDQGLLDEYLEQAMKKKELNLNDVEIIKLRLLSLALGVFDQDEFIHLVEKIILAIDYFPLSELEMLQNTLISAAGVLAHYGIYDRLPDIVKALNDIMTKRHDFQDNIFVYALNWKVALFIEDDLEKAKNDYQKVCLMADLLSEDLVKRNMQEEWKEDLAKKGLNYTEV</sequence>
<keyword evidence="3" id="KW-1185">Reference proteome</keyword>
<protein>
    <submittedName>
        <fullName evidence="2">Putative transcriptional regulator</fullName>
    </submittedName>
</protein>
<dbReference type="EMBL" id="LR134266">
    <property type="protein sequence ID" value="VED66549.1"/>
    <property type="molecule type" value="Genomic_DNA"/>
</dbReference>
<dbReference type="CDD" id="cd00093">
    <property type="entry name" value="HTH_XRE"/>
    <property type="match status" value="1"/>
</dbReference>
<evidence type="ECO:0000259" key="1">
    <source>
        <dbReference type="PROSITE" id="PS50943"/>
    </source>
</evidence>
<accession>A0A447Z2V8</accession>
<dbReference type="InterPro" id="IPR040799">
    <property type="entry name" value="ComR_TPR"/>
</dbReference>
<dbReference type="InterPro" id="IPR010982">
    <property type="entry name" value="Lambda_DNA-bd_dom_sf"/>
</dbReference>
<dbReference type="Gene3D" id="1.25.40.10">
    <property type="entry name" value="Tetratricopeptide repeat domain"/>
    <property type="match status" value="1"/>
</dbReference>
<dbReference type="InterPro" id="IPR001387">
    <property type="entry name" value="Cro/C1-type_HTH"/>
</dbReference>
<reference evidence="2 3" key="1">
    <citation type="submission" date="2018-12" db="EMBL/GenBank/DDBJ databases">
        <authorList>
            <consortium name="Pathogen Informatics"/>
        </authorList>
    </citation>
    <scope>NUCLEOTIDE SEQUENCE [LARGE SCALE GENOMIC DNA]</scope>
    <source>
        <strain evidence="2 3">NCTC3166</strain>
    </source>
</reference>
<dbReference type="PROSITE" id="PS50943">
    <property type="entry name" value="HTH_CROC1"/>
    <property type="match status" value="1"/>
</dbReference>
<dbReference type="Proteomes" id="UP000270025">
    <property type="component" value="Chromosome"/>
</dbReference>
<dbReference type="RefSeq" id="WP_126403744.1">
    <property type="nucleotide sequence ID" value="NZ_LR134266.1"/>
</dbReference>
<feature type="domain" description="HTH cro/C1-type" evidence="1">
    <location>
        <begin position="12"/>
        <end position="67"/>
    </location>
</feature>